<accession>A0AA89BUF6</accession>
<proteinExistence type="predicted"/>
<reference evidence="3" key="1">
    <citation type="submission" date="2019-08" db="EMBL/GenBank/DDBJ databases">
        <title>The improved chromosome-level genome for the pearl oyster Pinctada fucata martensii using PacBio sequencing and Hi-C.</title>
        <authorList>
            <person name="Zheng Z."/>
        </authorList>
    </citation>
    <scope>NUCLEOTIDE SEQUENCE</scope>
    <source>
        <strain evidence="3">ZZ-2019</strain>
        <tissue evidence="3">Adductor muscle</tissue>
    </source>
</reference>
<evidence type="ECO:0000259" key="2">
    <source>
        <dbReference type="Pfam" id="PF00144"/>
    </source>
</evidence>
<protein>
    <recommendedName>
        <fullName evidence="2">Beta-lactamase-related domain-containing protein</fullName>
    </recommendedName>
</protein>
<name>A0AA89BUF6_PINIB</name>
<dbReference type="Proteomes" id="UP001186944">
    <property type="component" value="Unassembled WGS sequence"/>
</dbReference>
<organism evidence="3 4">
    <name type="scientific">Pinctada imbricata</name>
    <name type="common">Atlantic pearl-oyster</name>
    <name type="synonym">Pinctada martensii</name>
    <dbReference type="NCBI Taxonomy" id="66713"/>
    <lineage>
        <taxon>Eukaryota</taxon>
        <taxon>Metazoa</taxon>
        <taxon>Spiralia</taxon>
        <taxon>Lophotrochozoa</taxon>
        <taxon>Mollusca</taxon>
        <taxon>Bivalvia</taxon>
        <taxon>Autobranchia</taxon>
        <taxon>Pteriomorphia</taxon>
        <taxon>Pterioida</taxon>
        <taxon>Pterioidea</taxon>
        <taxon>Pteriidae</taxon>
        <taxon>Pinctada</taxon>
    </lineage>
</organism>
<feature type="signal peptide" evidence="1">
    <location>
        <begin position="1"/>
        <end position="21"/>
    </location>
</feature>
<gene>
    <name evidence="3" type="ORF">FSP39_000469</name>
</gene>
<dbReference type="Gene3D" id="3.40.710.10">
    <property type="entry name" value="DD-peptidase/beta-lactamase superfamily"/>
    <property type="match status" value="1"/>
</dbReference>
<keyword evidence="1" id="KW-0732">Signal</keyword>
<keyword evidence="4" id="KW-1185">Reference proteome</keyword>
<dbReference type="InterPro" id="IPR012338">
    <property type="entry name" value="Beta-lactam/transpept-like"/>
</dbReference>
<dbReference type="AlphaFoldDB" id="A0AA89BUF6"/>
<dbReference type="PANTHER" id="PTHR46825:SF15">
    <property type="entry name" value="BETA-LACTAMASE-RELATED DOMAIN-CONTAINING PROTEIN"/>
    <property type="match status" value="1"/>
</dbReference>
<comment type="caution">
    <text evidence="3">The sequence shown here is derived from an EMBL/GenBank/DDBJ whole genome shotgun (WGS) entry which is preliminary data.</text>
</comment>
<dbReference type="SUPFAM" id="SSF56601">
    <property type="entry name" value="beta-lactamase/transpeptidase-like"/>
    <property type="match status" value="1"/>
</dbReference>
<evidence type="ECO:0000313" key="4">
    <source>
        <dbReference type="Proteomes" id="UP001186944"/>
    </source>
</evidence>
<dbReference type="Pfam" id="PF00144">
    <property type="entry name" value="Beta-lactamase"/>
    <property type="match status" value="1"/>
</dbReference>
<dbReference type="EMBL" id="VSWD01000007">
    <property type="protein sequence ID" value="KAK3096463.1"/>
    <property type="molecule type" value="Genomic_DNA"/>
</dbReference>
<evidence type="ECO:0000256" key="1">
    <source>
        <dbReference type="SAM" id="SignalP"/>
    </source>
</evidence>
<sequence>MKPSFHLYLMSFTLVKWQVFGWHDQDIREVESVLSKVLQCRLNFPGMAVSVVKDGRILMAKGYGYLDTSKRSPVTNRTLFQISSLTKAFAGTLLLKQLKENTNFSIYSKLTEILGNNFKFSKDLWTQEADLKDLMSMNLAIPGHNGMRLHTSVTRKNLPSRMQYLEPIYGFRTKFLYGNLNYGLVTHMSENIAGKRWENLIQKEIFDPLGMSSSTFFTSDKLEAEKDIATGYDRGHDRIVAVPREFSRIFTTLCGSNCILSNVIDMAKWMMVHLRRGKNEHGKQIIDSDIVDLTHHPWTLIKVSKLSWLFTQPDVPVSTTESSYGLGWKNGHYRGHRIYHHSGSSYGYSAFITLFPDQDMGIFVAMNGRDDYYMIRTLLINYLSDVFLGVQPWLNESTICTFPHPFHNKVPKSETITIDRSLESTRPLPEYEGAYYLDAYGKLSVTYNVTSRRLNIEFGIGRWTLYPASIPYKFHGLAEGIMHEFWDLENIQFQSSCKKCPISSVAIERFEKKHPPVFKRVLINGMSACPEYRK</sequence>
<evidence type="ECO:0000313" key="3">
    <source>
        <dbReference type="EMBL" id="KAK3096463.1"/>
    </source>
</evidence>
<dbReference type="PANTHER" id="PTHR46825">
    <property type="entry name" value="D-ALANYL-D-ALANINE-CARBOXYPEPTIDASE/ENDOPEPTIDASE AMPH"/>
    <property type="match status" value="1"/>
</dbReference>
<feature type="domain" description="Beta-lactamase-related" evidence="2">
    <location>
        <begin position="37"/>
        <end position="370"/>
    </location>
</feature>
<dbReference type="InterPro" id="IPR001466">
    <property type="entry name" value="Beta-lactam-related"/>
</dbReference>
<dbReference type="InterPro" id="IPR050491">
    <property type="entry name" value="AmpC-like"/>
</dbReference>
<feature type="chain" id="PRO_5041650772" description="Beta-lactamase-related domain-containing protein" evidence="1">
    <location>
        <begin position="22"/>
        <end position="534"/>
    </location>
</feature>